<dbReference type="FunFam" id="3.30.565.10:FF:000006">
    <property type="entry name" value="Sensor histidine kinase WalK"/>
    <property type="match status" value="1"/>
</dbReference>
<name>G7GYU3_9ACTN</name>
<accession>G7GYU3</accession>
<evidence type="ECO:0000256" key="12">
    <source>
        <dbReference type="SAM" id="Phobius"/>
    </source>
</evidence>
<evidence type="ECO:0000256" key="5">
    <source>
        <dbReference type="ARBA" id="ARBA00022679"/>
    </source>
</evidence>
<evidence type="ECO:0000256" key="2">
    <source>
        <dbReference type="ARBA" id="ARBA00004236"/>
    </source>
</evidence>
<dbReference type="SMART" id="SM00304">
    <property type="entry name" value="HAMP"/>
    <property type="match status" value="1"/>
</dbReference>
<evidence type="ECO:0000256" key="6">
    <source>
        <dbReference type="ARBA" id="ARBA00022692"/>
    </source>
</evidence>
<gene>
    <name evidence="15" type="ORF">GOARA_021_00050</name>
</gene>
<evidence type="ECO:0000256" key="3">
    <source>
        <dbReference type="ARBA" id="ARBA00012438"/>
    </source>
</evidence>
<feature type="domain" description="HAMP" evidence="14">
    <location>
        <begin position="87"/>
        <end position="140"/>
    </location>
</feature>
<dbReference type="Pfam" id="PF02518">
    <property type="entry name" value="HATPase_c"/>
    <property type="match status" value="1"/>
</dbReference>
<protein>
    <recommendedName>
        <fullName evidence="3">histidine kinase</fullName>
        <ecNumber evidence="3">2.7.13.3</ecNumber>
    </recommendedName>
</protein>
<keyword evidence="10 12" id="KW-0472">Membrane</keyword>
<evidence type="ECO:0000256" key="4">
    <source>
        <dbReference type="ARBA" id="ARBA00022553"/>
    </source>
</evidence>
<keyword evidence="4" id="KW-0597">Phosphoprotein</keyword>
<keyword evidence="11" id="KW-0175">Coiled coil</keyword>
<dbReference type="GO" id="GO:0000155">
    <property type="term" value="F:phosphorelay sensor kinase activity"/>
    <property type="evidence" value="ECO:0007669"/>
    <property type="project" value="InterPro"/>
</dbReference>
<dbReference type="SUPFAM" id="SSF47384">
    <property type="entry name" value="Homodimeric domain of signal transducing histidine kinase"/>
    <property type="match status" value="1"/>
</dbReference>
<keyword evidence="6 12" id="KW-0812">Transmembrane</keyword>
<proteinExistence type="predicted"/>
<dbReference type="EMBL" id="BAEE01000021">
    <property type="protein sequence ID" value="GAB08768.1"/>
    <property type="molecule type" value="Genomic_DNA"/>
</dbReference>
<dbReference type="CDD" id="cd00082">
    <property type="entry name" value="HisKA"/>
    <property type="match status" value="1"/>
</dbReference>
<dbReference type="Gene3D" id="3.30.565.10">
    <property type="entry name" value="Histidine kinase-like ATPase, C-terminal domain"/>
    <property type="match status" value="1"/>
</dbReference>
<sequence>MPQGVAGRLLGLHGIVIAVCAATAGVVAYIIAPTVFHSHLEHAHFYTESDQAQHVDHAFAISMILAIAVGVGISVVLAGAISWVISRRVQRSVSHVAHSAARIGAGDYRTRVVPSGLASEFDELTATVNELAERLEHVEDTRRRMLSDLAHEMRTPLATISATLEAIEDHIWDADERTLGVVKGATLRLRRLADDIAEVSEVTEGVPSMRFAPVGSDTLVTAAVREARARFADSGVTLVTGTMTSARVMVDPVRIAQVLHNLLNNAQRHTPRGGRVSVSAGLVDNDRVAVTVADNGDGIATDHLPHVFDRFYRTDSSRSREAGGTGIGLTIARAIVEAHGGTLVATSEGLGRGAEFRVLLPTID</sequence>
<evidence type="ECO:0000256" key="9">
    <source>
        <dbReference type="ARBA" id="ARBA00023012"/>
    </source>
</evidence>
<keyword evidence="5" id="KW-0808">Transferase</keyword>
<feature type="transmembrane region" description="Helical" evidence="12">
    <location>
        <begin position="12"/>
        <end position="32"/>
    </location>
</feature>
<comment type="catalytic activity">
    <reaction evidence="1">
        <text>ATP + protein L-histidine = ADP + protein N-phospho-L-histidine.</text>
        <dbReference type="EC" id="2.7.13.3"/>
    </reaction>
</comment>
<dbReference type="InterPro" id="IPR036890">
    <property type="entry name" value="HATPase_C_sf"/>
</dbReference>
<dbReference type="GO" id="GO:0005886">
    <property type="term" value="C:plasma membrane"/>
    <property type="evidence" value="ECO:0007669"/>
    <property type="project" value="UniProtKB-SubCell"/>
</dbReference>
<dbReference type="AlphaFoldDB" id="G7GYU3"/>
<dbReference type="Pfam" id="PF00672">
    <property type="entry name" value="HAMP"/>
    <property type="match status" value="1"/>
</dbReference>
<dbReference type="InterPro" id="IPR005467">
    <property type="entry name" value="His_kinase_dom"/>
</dbReference>
<dbReference type="InterPro" id="IPR004358">
    <property type="entry name" value="Sig_transdc_His_kin-like_C"/>
</dbReference>
<organism evidence="15 16">
    <name type="scientific">Gordonia araii NBRC 100433</name>
    <dbReference type="NCBI Taxonomy" id="1073574"/>
    <lineage>
        <taxon>Bacteria</taxon>
        <taxon>Bacillati</taxon>
        <taxon>Actinomycetota</taxon>
        <taxon>Actinomycetes</taxon>
        <taxon>Mycobacteriales</taxon>
        <taxon>Gordoniaceae</taxon>
        <taxon>Gordonia</taxon>
    </lineage>
</organism>
<dbReference type="Gene3D" id="6.10.340.10">
    <property type="match status" value="1"/>
</dbReference>
<dbReference type="STRING" id="1073574.GOARA_021_00050"/>
<dbReference type="PROSITE" id="PS50109">
    <property type="entry name" value="HIS_KIN"/>
    <property type="match status" value="1"/>
</dbReference>
<dbReference type="RefSeq" id="WP_007320845.1">
    <property type="nucleotide sequence ID" value="NZ_BAEE01000021.1"/>
</dbReference>
<feature type="transmembrane region" description="Helical" evidence="12">
    <location>
        <begin position="58"/>
        <end position="85"/>
    </location>
</feature>
<dbReference type="InterPro" id="IPR003661">
    <property type="entry name" value="HisK_dim/P_dom"/>
</dbReference>
<reference evidence="15 16" key="1">
    <citation type="submission" date="2011-11" db="EMBL/GenBank/DDBJ databases">
        <title>Whole genome shotgun sequence of Gordonia araii NBRC 100433.</title>
        <authorList>
            <person name="Yoshida Y."/>
            <person name="Hosoyama A."/>
            <person name="Tsuchikane K."/>
            <person name="Katsumata H."/>
            <person name="Yamazaki S."/>
            <person name="Fujita N."/>
        </authorList>
    </citation>
    <scope>NUCLEOTIDE SEQUENCE [LARGE SCALE GENOMIC DNA]</scope>
    <source>
        <strain evidence="15 16">NBRC 100433</strain>
    </source>
</reference>
<evidence type="ECO:0000256" key="11">
    <source>
        <dbReference type="SAM" id="Coils"/>
    </source>
</evidence>
<evidence type="ECO:0000256" key="7">
    <source>
        <dbReference type="ARBA" id="ARBA00022777"/>
    </source>
</evidence>
<dbReference type="EC" id="2.7.13.3" evidence="3"/>
<dbReference type="PANTHER" id="PTHR45436">
    <property type="entry name" value="SENSOR HISTIDINE KINASE YKOH"/>
    <property type="match status" value="1"/>
</dbReference>
<dbReference type="SUPFAM" id="SSF55874">
    <property type="entry name" value="ATPase domain of HSP90 chaperone/DNA topoisomerase II/histidine kinase"/>
    <property type="match status" value="1"/>
</dbReference>
<evidence type="ECO:0000256" key="1">
    <source>
        <dbReference type="ARBA" id="ARBA00000085"/>
    </source>
</evidence>
<dbReference type="InterPro" id="IPR036097">
    <property type="entry name" value="HisK_dim/P_sf"/>
</dbReference>
<dbReference type="Pfam" id="PF00512">
    <property type="entry name" value="HisKA"/>
    <property type="match status" value="1"/>
</dbReference>
<dbReference type="InterPro" id="IPR003660">
    <property type="entry name" value="HAMP_dom"/>
</dbReference>
<evidence type="ECO:0000313" key="16">
    <source>
        <dbReference type="Proteomes" id="UP000035088"/>
    </source>
</evidence>
<keyword evidence="16" id="KW-1185">Reference proteome</keyword>
<evidence type="ECO:0000256" key="10">
    <source>
        <dbReference type="ARBA" id="ARBA00023136"/>
    </source>
</evidence>
<feature type="domain" description="Histidine kinase" evidence="13">
    <location>
        <begin position="148"/>
        <end position="364"/>
    </location>
</feature>
<dbReference type="InterPro" id="IPR003594">
    <property type="entry name" value="HATPase_dom"/>
</dbReference>
<evidence type="ECO:0000259" key="13">
    <source>
        <dbReference type="PROSITE" id="PS50109"/>
    </source>
</evidence>
<dbReference type="PROSITE" id="PS50885">
    <property type="entry name" value="HAMP"/>
    <property type="match status" value="1"/>
</dbReference>
<dbReference type="CDD" id="cd06225">
    <property type="entry name" value="HAMP"/>
    <property type="match status" value="1"/>
</dbReference>
<comment type="caution">
    <text evidence="15">The sequence shown here is derived from an EMBL/GenBank/DDBJ whole genome shotgun (WGS) entry which is preliminary data.</text>
</comment>
<evidence type="ECO:0000313" key="15">
    <source>
        <dbReference type="EMBL" id="GAB08768.1"/>
    </source>
</evidence>
<dbReference type="SMART" id="SM00388">
    <property type="entry name" value="HisKA"/>
    <property type="match status" value="1"/>
</dbReference>
<dbReference type="PRINTS" id="PR00344">
    <property type="entry name" value="BCTRLSENSOR"/>
</dbReference>
<dbReference type="InterPro" id="IPR050428">
    <property type="entry name" value="TCS_sensor_his_kinase"/>
</dbReference>
<dbReference type="PANTHER" id="PTHR45436:SF5">
    <property type="entry name" value="SENSOR HISTIDINE KINASE TRCS"/>
    <property type="match status" value="1"/>
</dbReference>
<dbReference type="Gene3D" id="1.10.287.130">
    <property type="match status" value="1"/>
</dbReference>
<keyword evidence="7 15" id="KW-0418">Kinase</keyword>
<feature type="coiled-coil region" evidence="11">
    <location>
        <begin position="121"/>
        <end position="148"/>
    </location>
</feature>
<keyword evidence="8 12" id="KW-1133">Transmembrane helix</keyword>
<dbReference type="CDD" id="cd00075">
    <property type="entry name" value="HATPase"/>
    <property type="match status" value="1"/>
</dbReference>
<evidence type="ECO:0000259" key="14">
    <source>
        <dbReference type="PROSITE" id="PS50885"/>
    </source>
</evidence>
<dbReference type="Proteomes" id="UP000035088">
    <property type="component" value="Unassembled WGS sequence"/>
</dbReference>
<evidence type="ECO:0000256" key="8">
    <source>
        <dbReference type="ARBA" id="ARBA00022989"/>
    </source>
</evidence>
<comment type="subcellular location">
    <subcellularLocation>
        <location evidence="2">Cell membrane</location>
    </subcellularLocation>
</comment>
<keyword evidence="9" id="KW-0902">Two-component regulatory system</keyword>
<dbReference type="SMART" id="SM00387">
    <property type="entry name" value="HATPase_c"/>
    <property type="match status" value="1"/>
</dbReference>